<keyword evidence="3" id="KW-1185">Reference proteome</keyword>
<dbReference type="EMBL" id="GL871131">
    <property type="protein sequence ID" value="EGC33680.1"/>
    <property type="molecule type" value="Genomic_DNA"/>
</dbReference>
<accession>F0ZQU5</accession>
<name>F0ZQU5_DICPU</name>
<evidence type="ECO:0000256" key="1">
    <source>
        <dbReference type="SAM" id="Coils"/>
    </source>
</evidence>
<reference evidence="3" key="1">
    <citation type="journal article" date="2011" name="Genome Biol.">
        <title>Comparative genomics of the social amoebae Dictyostelium discoideum and Dictyostelium purpureum.</title>
        <authorList>
            <consortium name="US DOE Joint Genome Institute (JGI-PGF)"/>
            <person name="Sucgang R."/>
            <person name="Kuo A."/>
            <person name="Tian X."/>
            <person name="Salerno W."/>
            <person name="Parikh A."/>
            <person name="Feasley C.L."/>
            <person name="Dalin E."/>
            <person name="Tu H."/>
            <person name="Huang E."/>
            <person name="Barry K."/>
            <person name="Lindquist E."/>
            <person name="Shapiro H."/>
            <person name="Bruce D."/>
            <person name="Schmutz J."/>
            <person name="Salamov A."/>
            <person name="Fey P."/>
            <person name="Gaudet P."/>
            <person name="Anjard C."/>
            <person name="Babu M.M."/>
            <person name="Basu S."/>
            <person name="Bushmanova Y."/>
            <person name="van der Wel H."/>
            <person name="Katoh-Kurasawa M."/>
            <person name="Dinh C."/>
            <person name="Coutinho P.M."/>
            <person name="Saito T."/>
            <person name="Elias M."/>
            <person name="Schaap P."/>
            <person name="Kay R.R."/>
            <person name="Henrissat B."/>
            <person name="Eichinger L."/>
            <person name="Rivero F."/>
            <person name="Putnam N.H."/>
            <person name="West C.M."/>
            <person name="Loomis W.F."/>
            <person name="Chisholm R.L."/>
            <person name="Shaulsky G."/>
            <person name="Strassmann J.E."/>
            <person name="Queller D.C."/>
            <person name="Kuspa A."/>
            <person name="Grigoriev I.V."/>
        </authorList>
    </citation>
    <scope>NUCLEOTIDE SEQUENCE [LARGE SCALE GENOMIC DNA]</scope>
    <source>
        <strain evidence="3">QSDP1</strain>
    </source>
</reference>
<dbReference type="AlphaFoldDB" id="F0ZQU5"/>
<organism evidence="2 3">
    <name type="scientific">Dictyostelium purpureum</name>
    <name type="common">Slime mold</name>
    <dbReference type="NCBI Taxonomy" id="5786"/>
    <lineage>
        <taxon>Eukaryota</taxon>
        <taxon>Amoebozoa</taxon>
        <taxon>Evosea</taxon>
        <taxon>Eumycetozoa</taxon>
        <taxon>Dictyostelia</taxon>
        <taxon>Dictyosteliales</taxon>
        <taxon>Dictyosteliaceae</taxon>
        <taxon>Dictyostelium</taxon>
    </lineage>
</organism>
<sequence>MYSIKEENVDSVKVENDIAAKLVAAEQYIVKLLEENKRLNVEIKDISCKLNNSLALREEQINLFNGEVGKVKLLKEMVEDLRLKCQSVPKVEPKVEQIIKKKSTLSTENVNELKMELKESVGGFINRSEFIFRDVNITKGADKLDQMINKVFYRESKWVKILKGLEDYRARMEREDTEPEWSEMCRIIRRKDDVKLLQAN</sequence>
<dbReference type="KEGG" id="dpp:DICPUDRAFT_154246"/>
<evidence type="ECO:0000313" key="3">
    <source>
        <dbReference type="Proteomes" id="UP000001064"/>
    </source>
</evidence>
<protein>
    <submittedName>
        <fullName evidence="2">Uncharacterized protein</fullName>
    </submittedName>
</protein>
<feature type="coiled-coil region" evidence="1">
    <location>
        <begin position="22"/>
        <end position="49"/>
    </location>
</feature>
<dbReference type="VEuPathDB" id="AmoebaDB:DICPUDRAFT_154246"/>
<dbReference type="RefSeq" id="XP_003289799.1">
    <property type="nucleotide sequence ID" value="XM_003289751.1"/>
</dbReference>
<evidence type="ECO:0000313" key="2">
    <source>
        <dbReference type="EMBL" id="EGC33680.1"/>
    </source>
</evidence>
<dbReference type="InParanoid" id="F0ZQU5"/>
<dbReference type="GeneID" id="10503217"/>
<dbReference type="Proteomes" id="UP000001064">
    <property type="component" value="Unassembled WGS sequence"/>
</dbReference>
<proteinExistence type="predicted"/>
<gene>
    <name evidence="2" type="ORF">DICPUDRAFT_154246</name>
</gene>
<keyword evidence="1" id="KW-0175">Coiled coil</keyword>